<dbReference type="AlphaFoldDB" id="A0AAD2CWG1"/>
<dbReference type="SUPFAM" id="SSF57850">
    <property type="entry name" value="RING/U-box"/>
    <property type="match status" value="1"/>
</dbReference>
<comment type="caution">
    <text evidence="3">The sequence shown here is derived from an EMBL/GenBank/DDBJ whole genome shotgun (WGS) entry which is preliminary data.</text>
</comment>
<evidence type="ECO:0000256" key="2">
    <source>
        <dbReference type="SAM" id="MobiDB-lite"/>
    </source>
</evidence>
<feature type="coiled-coil region" evidence="1">
    <location>
        <begin position="237"/>
        <end position="264"/>
    </location>
</feature>
<accession>A0AAD2CWG1</accession>
<proteinExistence type="predicted"/>
<name>A0AAD2CWG1_EUPCR</name>
<feature type="region of interest" description="Disordered" evidence="2">
    <location>
        <begin position="322"/>
        <end position="355"/>
    </location>
</feature>
<protein>
    <submittedName>
        <fullName evidence="3">Uncharacterized protein</fullName>
    </submittedName>
</protein>
<feature type="compositionally biased region" description="Basic and acidic residues" evidence="2">
    <location>
        <begin position="62"/>
        <end position="73"/>
    </location>
</feature>
<evidence type="ECO:0000256" key="1">
    <source>
        <dbReference type="SAM" id="Coils"/>
    </source>
</evidence>
<keyword evidence="1" id="KW-0175">Coiled coil</keyword>
<feature type="compositionally biased region" description="Basic residues" evidence="2">
    <location>
        <begin position="1"/>
        <end position="13"/>
    </location>
</feature>
<gene>
    <name evidence="3" type="ORF">ECRASSUSDP1_LOCUS13969</name>
</gene>
<dbReference type="EMBL" id="CAMPGE010013933">
    <property type="protein sequence ID" value="CAI2372638.1"/>
    <property type="molecule type" value="Genomic_DNA"/>
</dbReference>
<evidence type="ECO:0000313" key="4">
    <source>
        <dbReference type="Proteomes" id="UP001295684"/>
    </source>
</evidence>
<feature type="region of interest" description="Disordered" evidence="2">
    <location>
        <begin position="1"/>
        <end position="73"/>
    </location>
</feature>
<sequence>METSRNRRKRNHNKSTYNGINGNIYYLQNAPTSPSYNTSSEDFRSTSNSSNLVLPNCNSKYSNRENEAHEDTKSEIANLESEIQEFQLENQLLQDEKSIYERRCKQYKDSLSHQNEESLKEFRHQVISFLHQSDEILMDDGDLDVMEDPVFLPCGRSVSSATFDSIKKENIYDPRDRTKKLEQKIPNTCLSNIINHIESFKKNFIQESKSQNGTEVSSYEQVLPKRSKLNGFWRKQNKILQEDLQEVSAENRKLEEELEAFIKRSYDLDKKCDQLHQDLGLKENLLKREKSKALRLKESLSKMGATSNPALVFRKIIKENQDKTAPRTSFKRSCFASPRPTPKYKKLSDPEFNFY</sequence>
<dbReference type="Proteomes" id="UP001295684">
    <property type="component" value="Unassembled WGS sequence"/>
</dbReference>
<organism evidence="3 4">
    <name type="scientific">Euplotes crassus</name>
    <dbReference type="NCBI Taxonomy" id="5936"/>
    <lineage>
        <taxon>Eukaryota</taxon>
        <taxon>Sar</taxon>
        <taxon>Alveolata</taxon>
        <taxon>Ciliophora</taxon>
        <taxon>Intramacronucleata</taxon>
        <taxon>Spirotrichea</taxon>
        <taxon>Hypotrichia</taxon>
        <taxon>Euplotida</taxon>
        <taxon>Euplotidae</taxon>
        <taxon>Moneuplotes</taxon>
    </lineage>
</organism>
<keyword evidence="4" id="KW-1185">Reference proteome</keyword>
<reference evidence="3" key="1">
    <citation type="submission" date="2023-07" db="EMBL/GenBank/DDBJ databases">
        <authorList>
            <consortium name="AG Swart"/>
            <person name="Singh M."/>
            <person name="Singh A."/>
            <person name="Seah K."/>
            <person name="Emmerich C."/>
        </authorList>
    </citation>
    <scope>NUCLEOTIDE SEQUENCE</scope>
    <source>
        <strain evidence="3">DP1</strain>
    </source>
</reference>
<evidence type="ECO:0000313" key="3">
    <source>
        <dbReference type="EMBL" id="CAI2372638.1"/>
    </source>
</evidence>
<feature type="compositionally biased region" description="Polar residues" evidence="2">
    <location>
        <begin position="29"/>
        <end position="61"/>
    </location>
</feature>